<evidence type="ECO:0000256" key="2">
    <source>
        <dbReference type="RuleBase" id="RU363015"/>
    </source>
</evidence>
<dbReference type="NCBIfam" id="TIGR00730">
    <property type="entry name" value="Rossman fold protein, TIGR00730 family"/>
    <property type="match status" value="1"/>
</dbReference>
<dbReference type="SUPFAM" id="SSF102405">
    <property type="entry name" value="MCP/YpsA-like"/>
    <property type="match status" value="1"/>
</dbReference>
<dbReference type="Proteomes" id="UP000053881">
    <property type="component" value="Unassembled WGS sequence"/>
</dbReference>
<dbReference type="InterPro" id="IPR031100">
    <property type="entry name" value="LOG_fam"/>
</dbReference>
<dbReference type="GO" id="GO:0005829">
    <property type="term" value="C:cytosol"/>
    <property type="evidence" value="ECO:0007669"/>
    <property type="project" value="TreeGrafter"/>
</dbReference>
<dbReference type="Gene3D" id="3.40.50.450">
    <property type="match status" value="1"/>
</dbReference>
<gene>
    <name evidence="3" type="ORF">ACA29_25180</name>
</gene>
<proteinExistence type="inferred from homology"/>
<reference evidence="3 4" key="1">
    <citation type="submission" date="2015-06" db="EMBL/GenBank/DDBJ databases">
        <title>Genome sequencing project of Bacillus galactosidilyticus PL133.</title>
        <authorList>
            <person name="Gaiero J."/>
            <person name="Nicol R."/>
            <person name="Habash M."/>
        </authorList>
    </citation>
    <scope>NUCLEOTIDE SEQUENCE [LARGE SCALE GENOMIC DNA]</scope>
    <source>
        <strain evidence="3 4">PL133</strain>
    </source>
</reference>
<dbReference type="Pfam" id="PF03641">
    <property type="entry name" value="Lysine_decarbox"/>
    <property type="match status" value="1"/>
</dbReference>
<dbReference type="GO" id="GO:0016799">
    <property type="term" value="F:hydrolase activity, hydrolyzing N-glycosyl compounds"/>
    <property type="evidence" value="ECO:0007669"/>
    <property type="project" value="TreeGrafter"/>
</dbReference>
<dbReference type="EMBL" id="LGPB01000144">
    <property type="protein sequence ID" value="KRG07947.1"/>
    <property type="molecule type" value="Genomic_DNA"/>
</dbReference>
<dbReference type="AlphaFoldDB" id="A0A0Q9XHQ8"/>
<dbReference type="PANTHER" id="PTHR31223">
    <property type="entry name" value="LOG FAMILY PROTEIN YJL055W"/>
    <property type="match status" value="1"/>
</dbReference>
<dbReference type="PATRIC" id="fig|217031.4.peg.8508"/>
<organism evidence="3 4">
    <name type="scientific">Lederbergia galactosidilytica</name>
    <dbReference type="NCBI Taxonomy" id="217031"/>
    <lineage>
        <taxon>Bacteria</taxon>
        <taxon>Bacillati</taxon>
        <taxon>Bacillota</taxon>
        <taxon>Bacilli</taxon>
        <taxon>Bacillales</taxon>
        <taxon>Bacillaceae</taxon>
        <taxon>Lederbergia</taxon>
    </lineage>
</organism>
<evidence type="ECO:0000256" key="1">
    <source>
        <dbReference type="ARBA" id="ARBA00006763"/>
    </source>
</evidence>
<protein>
    <recommendedName>
        <fullName evidence="2">Cytokinin riboside 5'-monophosphate phosphoribohydrolase</fullName>
        <ecNumber evidence="2">3.2.2.n1</ecNumber>
    </recommendedName>
</protein>
<sequence length="198" mass="21486">MNIKNIAVFCGSSAGIAVFCGSSAGKNKIYLENAKKLGEELASSGRTLVYGGAQVGCMGALANSALNNGGNVIGIIPKKLQDVEIAHQNLTELYVVETMHERKAKMADLANGFIALPGGAGTLEEWFEVFTWAQLGYHQKPCGLLNVNGFFEPLISMLDYTIEEGFMNAMYKDLIIIDSDPNSLLDKMEYYSPIIPHL</sequence>
<keyword evidence="2" id="KW-0203">Cytokinin biosynthesis</keyword>
<accession>A0A0Q9XHQ8</accession>
<dbReference type="EC" id="3.2.2.n1" evidence="2"/>
<evidence type="ECO:0000313" key="3">
    <source>
        <dbReference type="EMBL" id="KRG07947.1"/>
    </source>
</evidence>
<evidence type="ECO:0000313" key="4">
    <source>
        <dbReference type="Proteomes" id="UP000053881"/>
    </source>
</evidence>
<dbReference type="PANTHER" id="PTHR31223:SF70">
    <property type="entry name" value="LOG FAMILY PROTEIN YJL055W"/>
    <property type="match status" value="1"/>
</dbReference>
<keyword evidence="2" id="KW-0378">Hydrolase</keyword>
<dbReference type="InterPro" id="IPR005269">
    <property type="entry name" value="LOG"/>
</dbReference>
<comment type="caution">
    <text evidence="3">The sequence shown here is derived from an EMBL/GenBank/DDBJ whole genome shotgun (WGS) entry which is preliminary data.</text>
</comment>
<name>A0A0Q9XHQ8_9BACI</name>
<comment type="similarity">
    <text evidence="1 2">Belongs to the LOG family.</text>
</comment>
<dbReference type="GO" id="GO:0009691">
    <property type="term" value="P:cytokinin biosynthetic process"/>
    <property type="evidence" value="ECO:0007669"/>
    <property type="project" value="UniProtKB-UniRule"/>
</dbReference>